<gene>
    <name evidence="1" type="ORF">SAMN05444171_5302</name>
</gene>
<protein>
    <submittedName>
        <fullName evidence="1">Uncharacterized protein</fullName>
    </submittedName>
</protein>
<sequence length="95" mass="10242">MPLLAFIRKDTGWRIDWQIRRLSGSWAADSASLTRKRFYCGGIVAGPGVSPPAGTPKGVLIDILTRFLHAKPAPTSLENALPHAIVVGGMRYIAS</sequence>
<accession>A0A1M7DGT7</accession>
<name>A0A1M7DGT7_9BRAD</name>
<dbReference type="AlphaFoldDB" id="A0A1M7DGT7"/>
<reference evidence="1 2" key="1">
    <citation type="submission" date="2016-10" db="EMBL/GenBank/DDBJ databases">
        <authorList>
            <person name="de Groot N.N."/>
        </authorList>
    </citation>
    <scope>NUCLEOTIDE SEQUENCE [LARGE SCALE GENOMIC DNA]</scope>
    <source>
        <strain evidence="1 2">GAS522</strain>
    </source>
</reference>
<evidence type="ECO:0000313" key="2">
    <source>
        <dbReference type="Proteomes" id="UP000183208"/>
    </source>
</evidence>
<organism evidence="1 2">
    <name type="scientific">Bradyrhizobium lablabi</name>
    <dbReference type="NCBI Taxonomy" id="722472"/>
    <lineage>
        <taxon>Bacteria</taxon>
        <taxon>Pseudomonadati</taxon>
        <taxon>Pseudomonadota</taxon>
        <taxon>Alphaproteobacteria</taxon>
        <taxon>Hyphomicrobiales</taxon>
        <taxon>Nitrobacteraceae</taxon>
        <taxon>Bradyrhizobium</taxon>
    </lineage>
</organism>
<evidence type="ECO:0000313" key="1">
    <source>
        <dbReference type="EMBL" id="SED82636.1"/>
    </source>
</evidence>
<proteinExistence type="predicted"/>
<dbReference type="Proteomes" id="UP000183208">
    <property type="component" value="Unassembled WGS sequence"/>
</dbReference>
<dbReference type="EMBL" id="FNTI01000001">
    <property type="protein sequence ID" value="SED82636.1"/>
    <property type="molecule type" value="Genomic_DNA"/>
</dbReference>